<reference evidence="1" key="1">
    <citation type="journal article" date="2014" name="Front. Microbiol.">
        <title>High frequency of phylogenetically diverse reductive dehalogenase-homologous genes in deep subseafloor sedimentary metagenomes.</title>
        <authorList>
            <person name="Kawai M."/>
            <person name="Futagami T."/>
            <person name="Toyoda A."/>
            <person name="Takaki Y."/>
            <person name="Nishi S."/>
            <person name="Hori S."/>
            <person name="Arai W."/>
            <person name="Tsubouchi T."/>
            <person name="Morono Y."/>
            <person name="Uchiyama I."/>
            <person name="Ito T."/>
            <person name="Fujiyama A."/>
            <person name="Inagaki F."/>
            <person name="Takami H."/>
        </authorList>
    </citation>
    <scope>NUCLEOTIDE SEQUENCE</scope>
    <source>
        <strain evidence="1">Expedition CK06-06</strain>
    </source>
</reference>
<accession>X0Y8P3</accession>
<gene>
    <name evidence="1" type="ORF">S01H1_75898</name>
</gene>
<sequence>FALISGPTLITAANTIRGAAKIALAKPKLTDKITQELLKVEKAEYQTTECRNVVLGHVINSFSEFFDQIENKRPVVELIRKQFKNTRSGTRKKAEKFLKKFTT</sequence>
<name>X0Y8P3_9ZZZZ</name>
<comment type="caution">
    <text evidence="1">The sequence shown here is derived from an EMBL/GenBank/DDBJ whole genome shotgun (WGS) entry which is preliminary data.</text>
</comment>
<evidence type="ECO:0008006" key="2">
    <source>
        <dbReference type="Google" id="ProtNLM"/>
    </source>
</evidence>
<organism evidence="1">
    <name type="scientific">marine sediment metagenome</name>
    <dbReference type="NCBI Taxonomy" id="412755"/>
    <lineage>
        <taxon>unclassified sequences</taxon>
        <taxon>metagenomes</taxon>
        <taxon>ecological metagenomes</taxon>
    </lineage>
</organism>
<protein>
    <recommendedName>
        <fullName evidence="2">CLASP N-terminal domain-containing protein</fullName>
    </recommendedName>
</protein>
<dbReference type="EMBL" id="BARS01050891">
    <property type="protein sequence ID" value="GAG52160.1"/>
    <property type="molecule type" value="Genomic_DNA"/>
</dbReference>
<proteinExistence type="predicted"/>
<feature type="non-terminal residue" evidence="1">
    <location>
        <position position="1"/>
    </location>
</feature>
<dbReference type="AlphaFoldDB" id="X0Y8P3"/>
<evidence type="ECO:0000313" key="1">
    <source>
        <dbReference type="EMBL" id="GAG52160.1"/>
    </source>
</evidence>